<proteinExistence type="predicted"/>
<comment type="caution">
    <text evidence="1">The sequence shown here is derived from an EMBL/GenBank/DDBJ whole genome shotgun (WGS) entry which is preliminary data.</text>
</comment>
<evidence type="ECO:0000313" key="1">
    <source>
        <dbReference type="EMBL" id="KAJ9104328.1"/>
    </source>
</evidence>
<reference evidence="1" key="1">
    <citation type="submission" date="2023-04" db="EMBL/GenBank/DDBJ databases">
        <title>Draft Genome sequencing of Naganishia species isolated from polar environments using Oxford Nanopore Technology.</title>
        <authorList>
            <person name="Leo P."/>
            <person name="Venkateswaran K."/>
        </authorList>
    </citation>
    <scope>NUCLEOTIDE SEQUENCE</scope>
    <source>
        <strain evidence="1">MNA-CCFEE 5261</strain>
    </source>
</reference>
<keyword evidence="2" id="KW-1185">Reference proteome</keyword>
<accession>A0ACC2VYZ0</accession>
<name>A0ACC2VYZ0_9TREE</name>
<protein>
    <submittedName>
        <fullName evidence="1">Uncharacterized protein</fullName>
    </submittedName>
</protein>
<dbReference type="Proteomes" id="UP001241377">
    <property type="component" value="Unassembled WGS sequence"/>
</dbReference>
<gene>
    <name evidence="1" type="ORF">QFC19_003968</name>
</gene>
<organism evidence="1 2">
    <name type="scientific">Naganishia cerealis</name>
    <dbReference type="NCBI Taxonomy" id="610337"/>
    <lineage>
        <taxon>Eukaryota</taxon>
        <taxon>Fungi</taxon>
        <taxon>Dikarya</taxon>
        <taxon>Basidiomycota</taxon>
        <taxon>Agaricomycotina</taxon>
        <taxon>Tremellomycetes</taxon>
        <taxon>Filobasidiales</taxon>
        <taxon>Filobasidiaceae</taxon>
        <taxon>Naganishia</taxon>
    </lineage>
</organism>
<dbReference type="EMBL" id="JASBWR010000040">
    <property type="protein sequence ID" value="KAJ9104328.1"/>
    <property type="molecule type" value="Genomic_DNA"/>
</dbReference>
<evidence type="ECO:0000313" key="2">
    <source>
        <dbReference type="Proteomes" id="UP001241377"/>
    </source>
</evidence>
<sequence>MSLTASSPSLSGASGYSPNNPQLPPPTNLDGVGGSRSHYPAGDGNGHANGNGEKSVPGSSITNHPSLSSYPTGADRARGKPATEAEADTLANGTASLGLTTTAAATLDDNWFMPWICSTPGGNGDHHAPGTPAGGYTYTGGGYTGKDNAANVVLAEAMRLAITLALHDENVAEQQGLDAIERDCRRRVFWVLYGSDRTIAALISCPMLLSDDDIAVGDILECDDSLITAAGAFPQPVGKTPILSGFIHVTRIFRLLSRVLRYVRAKARSNGRDDGNGGGGEGMDTDRGYERFPDPRVLIESLQALLDDLPAPLRLQSHNTEHRSKAEAQAFDTCKANILVSQVLVRFAIYQYAMLHSTGEAETCLTELTDDVLRRLHEMSSESLAANGESIRHKVLFIASSLLNKYPGNNAGADHVAEFLAVYNKILTNQNKLGMDVEIPADGEPAGEDG</sequence>